<evidence type="ECO:0000256" key="1">
    <source>
        <dbReference type="SAM" id="MobiDB-lite"/>
    </source>
</evidence>
<reference evidence="3 4" key="1">
    <citation type="submission" date="2023-07" db="EMBL/GenBank/DDBJ databases">
        <title>Comparative genomics of wheat-associated soil bacteria to identify genetic determinants of phenazine resistance.</title>
        <authorList>
            <person name="Mouncey N."/>
        </authorList>
    </citation>
    <scope>NUCLEOTIDE SEQUENCE [LARGE SCALE GENOMIC DNA]</scope>
    <source>
        <strain evidence="3 4">W2I16</strain>
    </source>
</reference>
<keyword evidence="2" id="KW-1133">Transmembrane helix</keyword>
<organism evidence="3 4">
    <name type="scientific">Streptomyces turgidiscabies</name>
    <dbReference type="NCBI Taxonomy" id="85558"/>
    <lineage>
        <taxon>Bacteria</taxon>
        <taxon>Bacillati</taxon>
        <taxon>Actinomycetota</taxon>
        <taxon>Actinomycetes</taxon>
        <taxon>Kitasatosporales</taxon>
        <taxon>Streptomycetaceae</taxon>
        <taxon>Streptomyces</taxon>
    </lineage>
</organism>
<keyword evidence="2" id="KW-0812">Transmembrane</keyword>
<feature type="transmembrane region" description="Helical" evidence="2">
    <location>
        <begin position="245"/>
        <end position="264"/>
    </location>
</feature>
<gene>
    <name evidence="3" type="ORF">QFZ49_007286</name>
</gene>
<name>A0ABU0RZB3_9ACTN</name>
<feature type="region of interest" description="Disordered" evidence="1">
    <location>
        <begin position="1"/>
        <end position="31"/>
    </location>
</feature>
<protein>
    <submittedName>
        <fullName evidence="3">Uncharacterized protein</fullName>
    </submittedName>
</protein>
<feature type="compositionally biased region" description="Basic and acidic residues" evidence="1">
    <location>
        <begin position="1"/>
        <end position="16"/>
    </location>
</feature>
<dbReference type="EMBL" id="JAUSZS010000008">
    <property type="protein sequence ID" value="MDQ0937311.1"/>
    <property type="molecule type" value="Genomic_DNA"/>
</dbReference>
<accession>A0ABU0RZB3</accession>
<keyword evidence="2" id="KW-0472">Membrane</keyword>
<dbReference type="RefSeq" id="WP_307630580.1">
    <property type="nucleotide sequence ID" value="NZ_JAUSZS010000008.1"/>
</dbReference>
<dbReference type="Proteomes" id="UP001223072">
    <property type="component" value="Unassembled WGS sequence"/>
</dbReference>
<keyword evidence="4" id="KW-1185">Reference proteome</keyword>
<proteinExistence type="predicted"/>
<feature type="region of interest" description="Disordered" evidence="1">
    <location>
        <begin position="344"/>
        <end position="364"/>
    </location>
</feature>
<sequence length="364" mass="39698">MSEASRKPDHDDHDNPGDQPHLPGGPAQRPNTWQHRAKVRLCVLWHELDSVCREADETNCVCGVRASEQRVGARCLLRRAATLIESAGSHSKDRTPLRRFMSWWHGELYEGALQCLHEAEVLIVTLYEPCRARQHANSVLTMARPLCPTDPRLKEVDALIAAQPPHDRELPAALAELLAAGYAVEEERAVRSRNFRNRLIRAGFILLVVLGAVLGAAYGVHGSVPVCDLEEKNCLGGVAPSGEDTGLVMLFGMLGAALPMAGRLQRMGGSWNPYSLPFWQEMIKLPIGALTAVTGLLLVGTDWLPLLKVAANWGAVVAYAVVFGIVQLALTHAIDKRAEQLLAADPDPDEAKQLENVPSKRPAA</sequence>
<evidence type="ECO:0000256" key="2">
    <source>
        <dbReference type="SAM" id="Phobius"/>
    </source>
</evidence>
<feature type="transmembrane region" description="Helical" evidence="2">
    <location>
        <begin position="199"/>
        <end position="220"/>
    </location>
</feature>
<feature type="transmembrane region" description="Helical" evidence="2">
    <location>
        <begin position="285"/>
        <end position="304"/>
    </location>
</feature>
<feature type="transmembrane region" description="Helical" evidence="2">
    <location>
        <begin position="310"/>
        <end position="330"/>
    </location>
</feature>
<evidence type="ECO:0000313" key="4">
    <source>
        <dbReference type="Proteomes" id="UP001223072"/>
    </source>
</evidence>
<evidence type="ECO:0000313" key="3">
    <source>
        <dbReference type="EMBL" id="MDQ0937311.1"/>
    </source>
</evidence>
<comment type="caution">
    <text evidence="3">The sequence shown here is derived from an EMBL/GenBank/DDBJ whole genome shotgun (WGS) entry which is preliminary data.</text>
</comment>